<evidence type="ECO:0000313" key="3">
    <source>
        <dbReference type="Proteomes" id="UP000653343"/>
    </source>
</evidence>
<protein>
    <submittedName>
        <fullName evidence="2">Uncharacterized protein</fullName>
    </submittedName>
</protein>
<dbReference type="SUPFAM" id="SSF52096">
    <property type="entry name" value="ClpP/crotonase"/>
    <property type="match status" value="1"/>
</dbReference>
<evidence type="ECO:0000256" key="1">
    <source>
        <dbReference type="SAM" id="SignalP"/>
    </source>
</evidence>
<sequence length="278" mass="30912">MKILKKIAGLSVLAASLCLTVTARADEPTFSLSREGQTIVFKGGIDKASSEALISAINEGANRIVITSQGGSMEHALDIAEVMHKHKIVLEVKDYCGSACANFLFIAASEKKLLPDAMLGFHGGSMSSSAKKDTIRKAKASKNETVRQVAQMLERTWTFYESVGFDDELIVISGKLTRNVPTIYRVELKDSSEQKVFTEEKRFQAFMKAHIKEIKSFSFDPDSPLIYFPNLHMLKKYGVTGITDYPYPADQQAMDALTKRLIDQDDLDIKLIGDYVRQ</sequence>
<feature type="chain" id="PRO_5046263350" evidence="1">
    <location>
        <begin position="26"/>
        <end position="278"/>
    </location>
</feature>
<keyword evidence="1" id="KW-0732">Signal</keyword>
<feature type="signal peptide" evidence="1">
    <location>
        <begin position="1"/>
        <end position="25"/>
    </location>
</feature>
<evidence type="ECO:0000313" key="2">
    <source>
        <dbReference type="EMBL" id="GGX27787.1"/>
    </source>
</evidence>
<accession>A0ABQ2XQX6</accession>
<proteinExistence type="predicted"/>
<gene>
    <name evidence="2" type="ORF">GCM10010946_00560</name>
</gene>
<keyword evidence="3" id="KW-1185">Reference proteome</keyword>
<dbReference type="Proteomes" id="UP000653343">
    <property type="component" value="Unassembled WGS sequence"/>
</dbReference>
<dbReference type="InterPro" id="IPR029045">
    <property type="entry name" value="ClpP/crotonase-like_dom_sf"/>
</dbReference>
<dbReference type="EMBL" id="BMYU01000001">
    <property type="protein sequence ID" value="GGX27787.1"/>
    <property type="molecule type" value="Genomic_DNA"/>
</dbReference>
<dbReference type="RefSeq" id="WP_189355024.1">
    <property type="nucleotide sequence ID" value="NZ_BMYU01000001.1"/>
</dbReference>
<reference evidence="3" key="1">
    <citation type="journal article" date="2019" name="Int. J. Syst. Evol. Microbiol.">
        <title>The Global Catalogue of Microorganisms (GCM) 10K type strain sequencing project: providing services to taxonomists for standard genome sequencing and annotation.</title>
        <authorList>
            <consortium name="The Broad Institute Genomics Platform"/>
            <consortium name="The Broad Institute Genome Sequencing Center for Infectious Disease"/>
            <person name="Wu L."/>
            <person name="Ma J."/>
        </authorList>
    </citation>
    <scope>NUCLEOTIDE SEQUENCE [LARGE SCALE GENOMIC DNA]</scope>
    <source>
        <strain evidence="3">KCTC 23917</strain>
    </source>
</reference>
<name>A0ABQ2XQX6_9BURK</name>
<comment type="caution">
    <text evidence="2">The sequence shown here is derived from an EMBL/GenBank/DDBJ whole genome shotgun (WGS) entry which is preliminary data.</text>
</comment>
<dbReference type="Gene3D" id="3.90.226.10">
    <property type="entry name" value="2-enoyl-CoA Hydratase, Chain A, domain 1"/>
    <property type="match status" value="1"/>
</dbReference>
<organism evidence="2 3">
    <name type="scientific">Undibacterium squillarum</name>
    <dbReference type="NCBI Taxonomy" id="1131567"/>
    <lineage>
        <taxon>Bacteria</taxon>
        <taxon>Pseudomonadati</taxon>
        <taxon>Pseudomonadota</taxon>
        <taxon>Betaproteobacteria</taxon>
        <taxon>Burkholderiales</taxon>
        <taxon>Oxalobacteraceae</taxon>
        <taxon>Undibacterium</taxon>
    </lineage>
</organism>